<dbReference type="Pfam" id="PF05608">
    <property type="entry name" value="RTE1"/>
    <property type="match status" value="2"/>
</dbReference>
<dbReference type="Proteomes" id="UP000515158">
    <property type="component" value="Unplaced"/>
</dbReference>
<dbReference type="RefSeq" id="XP_034247940.1">
    <property type="nucleotide sequence ID" value="XM_034392049.1"/>
</dbReference>
<keyword evidence="2" id="KW-1185">Reference proteome</keyword>
<organism evidence="3">
    <name type="scientific">Thrips palmi</name>
    <name type="common">Melon thrips</name>
    <dbReference type="NCBI Taxonomy" id="161013"/>
    <lineage>
        <taxon>Eukaryota</taxon>
        <taxon>Metazoa</taxon>
        <taxon>Ecdysozoa</taxon>
        <taxon>Arthropoda</taxon>
        <taxon>Hexapoda</taxon>
        <taxon>Insecta</taxon>
        <taxon>Pterygota</taxon>
        <taxon>Neoptera</taxon>
        <taxon>Paraneoptera</taxon>
        <taxon>Thysanoptera</taxon>
        <taxon>Terebrantia</taxon>
        <taxon>Thripoidea</taxon>
        <taxon>Thripidae</taxon>
        <taxon>Thrips</taxon>
    </lineage>
</organism>
<dbReference type="KEGG" id="tpal:117649363"/>
<protein>
    <submittedName>
        <fullName evidence="3">Transmembrane protein 222</fullName>
    </submittedName>
</protein>
<dbReference type="OrthoDB" id="267284at2759"/>
<feature type="transmembrane region" description="Helical" evidence="1">
    <location>
        <begin position="191"/>
        <end position="209"/>
    </location>
</feature>
<dbReference type="PANTHER" id="PTHR20921:SF0">
    <property type="entry name" value="TRANSMEMBRANE PROTEIN 222"/>
    <property type="match status" value="1"/>
</dbReference>
<keyword evidence="1 3" id="KW-0812">Transmembrane</keyword>
<accession>A0A6P8ZS72</accession>
<sequence>MEGVTSDADSSANSTTSSNKIFYLESQSNSPVRPNWNGNEVDSLIIAPMDHTNSRYPFCIVWTPLPFITWFFPFIGHMGIAMSSGVIRDFAGPYHVSEDDMAFGKPTKYWQLKVKKARGGQNGWDRAVTDASEAYKKRMHNLFCDNCHSHVAMALNLMHYDDSTTWNMVRLAFCILWNGKYVGIGGWLKTWLPFIIIILLAYGVYYFAVTPKMMV</sequence>
<keyword evidence="1" id="KW-1133">Transmembrane helix</keyword>
<dbReference type="AlphaFoldDB" id="A0A6P8ZS72"/>
<dbReference type="PANTHER" id="PTHR20921">
    <property type="entry name" value="TRANSMEMBRANE PROTEIN 222"/>
    <property type="match status" value="1"/>
</dbReference>
<dbReference type="InParanoid" id="A0A6P8ZS72"/>
<evidence type="ECO:0000313" key="2">
    <source>
        <dbReference type="Proteomes" id="UP000515158"/>
    </source>
</evidence>
<dbReference type="InterPro" id="IPR008496">
    <property type="entry name" value="TMEM222/RTE1"/>
</dbReference>
<evidence type="ECO:0000256" key="1">
    <source>
        <dbReference type="SAM" id="Phobius"/>
    </source>
</evidence>
<name>A0A6P8ZS72_THRPL</name>
<evidence type="ECO:0000313" key="3">
    <source>
        <dbReference type="RefSeq" id="XP_034247940.1"/>
    </source>
</evidence>
<gene>
    <name evidence="3" type="primary">LOC117649363</name>
</gene>
<dbReference type="FunCoup" id="A0A6P8ZS72">
    <property type="interactions" value="840"/>
</dbReference>
<dbReference type="GeneID" id="117649363"/>
<feature type="transmembrane region" description="Helical" evidence="1">
    <location>
        <begin position="56"/>
        <end position="75"/>
    </location>
</feature>
<proteinExistence type="predicted"/>
<keyword evidence="1" id="KW-0472">Membrane</keyword>
<reference evidence="3" key="1">
    <citation type="submission" date="2025-08" db="UniProtKB">
        <authorList>
            <consortium name="RefSeq"/>
        </authorList>
    </citation>
    <scope>IDENTIFICATION</scope>
    <source>
        <tissue evidence="3">Total insect</tissue>
    </source>
</reference>